<keyword evidence="2" id="KW-1133">Transmembrane helix</keyword>
<comment type="caution">
    <text evidence="3">The sequence shown here is derived from an EMBL/GenBank/DDBJ whole genome shotgun (WGS) entry which is preliminary data.</text>
</comment>
<organism evidence="3 4">
    <name type="scientific">Rhizocola hellebori</name>
    <dbReference type="NCBI Taxonomy" id="1392758"/>
    <lineage>
        <taxon>Bacteria</taxon>
        <taxon>Bacillati</taxon>
        <taxon>Actinomycetota</taxon>
        <taxon>Actinomycetes</taxon>
        <taxon>Micromonosporales</taxon>
        <taxon>Micromonosporaceae</taxon>
        <taxon>Rhizocola</taxon>
    </lineage>
</organism>
<accession>A0A8J3Q6L7</accession>
<evidence type="ECO:0000256" key="2">
    <source>
        <dbReference type="SAM" id="Phobius"/>
    </source>
</evidence>
<dbReference type="AlphaFoldDB" id="A0A8J3Q6L7"/>
<protein>
    <submittedName>
        <fullName evidence="3">Uncharacterized protein</fullName>
    </submittedName>
</protein>
<gene>
    <name evidence="3" type="ORF">Rhe02_28530</name>
</gene>
<keyword evidence="4" id="KW-1185">Reference proteome</keyword>
<keyword evidence="2" id="KW-0472">Membrane</keyword>
<evidence type="ECO:0000256" key="1">
    <source>
        <dbReference type="SAM" id="MobiDB-lite"/>
    </source>
</evidence>
<keyword evidence="2" id="KW-0812">Transmembrane</keyword>
<name>A0A8J3Q6L7_9ACTN</name>
<feature type="transmembrane region" description="Helical" evidence="2">
    <location>
        <begin position="57"/>
        <end position="74"/>
    </location>
</feature>
<feature type="transmembrane region" description="Helical" evidence="2">
    <location>
        <begin position="80"/>
        <end position="99"/>
    </location>
</feature>
<dbReference type="Proteomes" id="UP000612899">
    <property type="component" value="Unassembled WGS sequence"/>
</dbReference>
<sequence>MRRAEREAAHRKLMEKRERQEARRRARRALLRKATLHELRQRNTGTLFARRNRAQRAIVGLFAVVALVLIWQLVHSLALQIALTALLALSLPVLMIVAFDKRST</sequence>
<evidence type="ECO:0000313" key="4">
    <source>
        <dbReference type="Proteomes" id="UP000612899"/>
    </source>
</evidence>
<feature type="region of interest" description="Disordered" evidence="1">
    <location>
        <begin position="1"/>
        <end position="20"/>
    </location>
</feature>
<proteinExistence type="predicted"/>
<evidence type="ECO:0000313" key="3">
    <source>
        <dbReference type="EMBL" id="GIH04786.1"/>
    </source>
</evidence>
<dbReference type="EMBL" id="BONY01000014">
    <property type="protein sequence ID" value="GIH04786.1"/>
    <property type="molecule type" value="Genomic_DNA"/>
</dbReference>
<reference evidence="3" key="1">
    <citation type="submission" date="2021-01" db="EMBL/GenBank/DDBJ databases">
        <title>Whole genome shotgun sequence of Rhizocola hellebori NBRC 109834.</title>
        <authorList>
            <person name="Komaki H."/>
            <person name="Tamura T."/>
        </authorList>
    </citation>
    <scope>NUCLEOTIDE SEQUENCE</scope>
    <source>
        <strain evidence="3">NBRC 109834</strain>
    </source>
</reference>